<organism evidence="1">
    <name type="scientific">marine sediment metagenome</name>
    <dbReference type="NCBI Taxonomy" id="412755"/>
    <lineage>
        <taxon>unclassified sequences</taxon>
        <taxon>metagenomes</taxon>
        <taxon>ecological metagenomes</taxon>
    </lineage>
</organism>
<comment type="caution">
    <text evidence="1">The sequence shown here is derived from an EMBL/GenBank/DDBJ whole genome shotgun (WGS) entry which is preliminary data.</text>
</comment>
<evidence type="ECO:0000313" key="1">
    <source>
        <dbReference type="EMBL" id="GAI02427.1"/>
    </source>
</evidence>
<sequence length="148" mass="17044">MDAKKVDEIVDTLTEKLYSHTHALGRREAQALLSSDLVKTPSDEESRLMWELFDQYAQVLNLRERFNIKEFMGDQPQREIVVTGAFVESENMSRIFQCTSVIHQRSELPPNFQIQVQPGQPVPLLPGFPIRFDVELVSEGWKINEEGI</sequence>
<protein>
    <submittedName>
        <fullName evidence="1">Uncharacterized protein</fullName>
    </submittedName>
</protein>
<dbReference type="AlphaFoldDB" id="X1K5W7"/>
<dbReference type="EMBL" id="BARV01010837">
    <property type="protein sequence ID" value="GAI02427.1"/>
    <property type="molecule type" value="Genomic_DNA"/>
</dbReference>
<reference evidence="1" key="1">
    <citation type="journal article" date="2014" name="Front. Microbiol.">
        <title>High frequency of phylogenetically diverse reductive dehalogenase-homologous genes in deep subseafloor sedimentary metagenomes.</title>
        <authorList>
            <person name="Kawai M."/>
            <person name="Futagami T."/>
            <person name="Toyoda A."/>
            <person name="Takaki Y."/>
            <person name="Nishi S."/>
            <person name="Hori S."/>
            <person name="Arai W."/>
            <person name="Tsubouchi T."/>
            <person name="Morono Y."/>
            <person name="Uchiyama I."/>
            <person name="Ito T."/>
            <person name="Fujiyama A."/>
            <person name="Inagaki F."/>
            <person name="Takami H."/>
        </authorList>
    </citation>
    <scope>NUCLEOTIDE SEQUENCE</scope>
    <source>
        <strain evidence="1">Expedition CK06-06</strain>
    </source>
</reference>
<name>X1K5W7_9ZZZZ</name>
<gene>
    <name evidence="1" type="ORF">S06H3_20821</name>
</gene>
<accession>X1K5W7</accession>
<proteinExistence type="predicted"/>